<proteinExistence type="predicted"/>
<dbReference type="Pfam" id="PF13558">
    <property type="entry name" value="SbcC_Walker_B"/>
    <property type="match status" value="1"/>
</dbReference>
<feature type="region of interest" description="Disordered" evidence="2">
    <location>
        <begin position="1039"/>
        <end position="1058"/>
    </location>
</feature>
<dbReference type="SUPFAM" id="SSF52540">
    <property type="entry name" value="P-loop containing nucleoside triphosphate hydrolases"/>
    <property type="match status" value="1"/>
</dbReference>
<dbReference type="Pfam" id="PF13476">
    <property type="entry name" value="AAA_23"/>
    <property type="match status" value="1"/>
</dbReference>
<accession>A0ABW9SQ16</accession>
<feature type="compositionally biased region" description="Basic and acidic residues" evidence="2">
    <location>
        <begin position="1045"/>
        <end position="1058"/>
    </location>
</feature>
<keyword evidence="1" id="KW-0175">Coiled coil</keyword>
<evidence type="ECO:0000313" key="5">
    <source>
        <dbReference type="Proteomes" id="UP000735592"/>
    </source>
</evidence>
<gene>
    <name evidence="4" type="ORF">GM655_13025</name>
</gene>
<feature type="coiled-coil region" evidence="1">
    <location>
        <begin position="453"/>
        <end position="501"/>
    </location>
</feature>
<feature type="region of interest" description="Disordered" evidence="2">
    <location>
        <begin position="405"/>
        <end position="425"/>
    </location>
</feature>
<protein>
    <submittedName>
        <fullName evidence="4">AAA family ATPase</fullName>
    </submittedName>
</protein>
<comment type="caution">
    <text evidence="4">The sequence shown here is derived from an EMBL/GenBank/DDBJ whole genome shotgun (WGS) entry which is preliminary data.</text>
</comment>
<evidence type="ECO:0000256" key="2">
    <source>
        <dbReference type="SAM" id="MobiDB-lite"/>
    </source>
</evidence>
<feature type="coiled-coil region" evidence="1">
    <location>
        <begin position="847"/>
        <end position="888"/>
    </location>
</feature>
<keyword evidence="5" id="KW-1185">Reference proteome</keyword>
<dbReference type="InterPro" id="IPR038729">
    <property type="entry name" value="Rad50/SbcC_AAA"/>
</dbReference>
<organism evidence="4 5">
    <name type="scientific">Pseudoduganella danionis</name>
    <dbReference type="NCBI Taxonomy" id="1890295"/>
    <lineage>
        <taxon>Bacteria</taxon>
        <taxon>Pseudomonadati</taxon>
        <taxon>Pseudomonadota</taxon>
        <taxon>Betaproteobacteria</taxon>
        <taxon>Burkholderiales</taxon>
        <taxon>Oxalobacteraceae</taxon>
        <taxon>Telluria group</taxon>
        <taxon>Pseudoduganella</taxon>
    </lineage>
</organism>
<evidence type="ECO:0000259" key="3">
    <source>
        <dbReference type="Pfam" id="PF13476"/>
    </source>
</evidence>
<dbReference type="PANTHER" id="PTHR32114">
    <property type="entry name" value="ABC TRANSPORTER ABCH.3"/>
    <property type="match status" value="1"/>
</dbReference>
<dbReference type="PANTHER" id="PTHR32114:SF2">
    <property type="entry name" value="ABC TRANSPORTER ABCH.3"/>
    <property type="match status" value="1"/>
</dbReference>
<feature type="coiled-coil region" evidence="1">
    <location>
        <begin position="206"/>
        <end position="254"/>
    </location>
</feature>
<reference evidence="4 5" key="1">
    <citation type="submission" date="2019-11" db="EMBL/GenBank/DDBJ databases">
        <title>Type strains purchased from KCTC, JCM and DSMZ.</title>
        <authorList>
            <person name="Lu H."/>
        </authorList>
    </citation>
    <scope>NUCLEOTIDE SEQUENCE [LARGE SCALE GENOMIC DNA]</scope>
    <source>
        <strain evidence="4 5">DSM 103461</strain>
    </source>
</reference>
<dbReference type="EMBL" id="WNKW01000003">
    <property type="protein sequence ID" value="MTW33740.1"/>
    <property type="molecule type" value="Genomic_DNA"/>
</dbReference>
<feature type="domain" description="Rad50/SbcC-type AAA" evidence="3">
    <location>
        <begin position="8"/>
        <end position="225"/>
    </location>
</feature>
<evidence type="ECO:0000256" key="1">
    <source>
        <dbReference type="SAM" id="Coils"/>
    </source>
</evidence>
<name>A0ABW9SQ16_9BURK</name>
<dbReference type="RefSeq" id="WP_155435097.1">
    <property type="nucleotide sequence ID" value="NZ_JBHLXK010000005.1"/>
</dbReference>
<dbReference type="Proteomes" id="UP000735592">
    <property type="component" value="Unassembled WGS sequence"/>
</dbReference>
<dbReference type="Gene3D" id="3.40.50.300">
    <property type="entry name" value="P-loop containing nucleotide triphosphate hydrolases"/>
    <property type="match status" value="2"/>
</dbReference>
<evidence type="ECO:0000313" key="4">
    <source>
        <dbReference type="EMBL" id="MTW33740.1"/>
    </source>
</evidence>
<dbReference type="InterPro" id="IPR027417">
    <property type="entry name" value="P-loop_NTPase"/>
</dbReference>
<sequence>MRILRIAGKNLASLADEFSVDFEQAPLAASGLFAISGPTGASKSTLLDALCLALYDATPRLLRVAGRNYLADVGNETITTQDTRNLLRRGAAEGYAEVDFVGSDGASYRARWSVRRARTRAEGALQPTAMTLHRLPALLPLGHTKTEVKGEIEKRIGLSFEQFTRAVLLAQNEFSAFLKAEDNERGELLEKLTGSAIYSEISMRAYARAKQEQEALQRLSDRLADQKPCSAEQRQELESQHAAALAAQQELELRTAALEQQLQWHQQAQRLAEAEQQATLACAAATAAIDAAAPQRAGLAQLDAIQPARPLAAECQRLTQESARTSEQIAALAVQAQQAAAALVQHQSAQHSASVQLQSAEQAQRDAAPQLDQAKALDARIAALLPAFQQAAAACAEADQADQAARSAQQARNDERQQVAQQQEASSHWLAQHQQWAALAQSWERWEVLFVQAGQQAAQAERLNQTLAKLQQQIQHQQEQQAQAQSELAASSQRLQVLEQQQQSTASTLAQYAPEQLQASRQQLGARRNLLAQGEKRWIDYDARQSRHAYLAQQAAELRATAAQADAELKAAQQQAGTLLAHSTQAERSLQLAQAACAASVQDLRATLEDGQPCAVCGATEHPYHHDDSRLLSMLAGLESEVAHWRQQVEANLALQTARRTTEQACLDQLQTLARETATLAPALSEATQAWQAMEAQLAAEQLPEAAARTDWFVGQLEQLASALHMIEAQEQAWHQARQAHEQVQEDLVRSQNAHQQLQQAVTHHQTALAESRSAAKALDVQRVDLALTLGSLLADLDPAFSGSELPSDDWKDAWRAAPARFYAARQAEASQWLRQRSSYDERQQRLQALDIELRAGQDALSKAQRDAVQARVSYSSAEAQLQGLQQQRLQLWGGKEASAVEAAFNEAVHAARQQLTQRQSAAQQAAQDGARAEAAQAQAQLHLASLHSASTTAQQVLQDWLQAYNLQQPHAALDDMAHLQVLLAVTAEAISQQRAAMQALERHAASAATVLEERQHQRQQHMATAPQATPDALQALATTDADEQDKQHEQDQPNKVDEVVEGGDAATQGLLADAIAALSRALTTLQQAFRSAREQAVAAQLALAQDDARRNRAQAMLAEIAAQEASEQRWARLSELIGSADGKKFRNYAQQYTLDVLLGYANAHLRHLARRYQLERIVHPASPSLALQVRDRDMGDEMRSVHSLSGGESFLVSLALALGLASLSSNRVRVESLFIDEGFGSLDAETLRVAMDALDGLQAMGRKVGVISHVQEMTERIATRILVQPAAGGRSSVSVQG</sequence>